<reference evidence="1" key="1">
    <citation type="submission" date="2023-07" db="EMBL/GenBank/DDBJ databases">
        <title>Genomic Encyclopedia of Type Strains, Phase IV (KMG-IV): sequencing the most valuable type-strain genomes for metagenomic binning, comparative biology and taxonomic classification.</title>
        <authorList>
            <person name="Goeker M."/>
        </authorList>
    </citation>
    <scope>NUCLEOTIDE SEQUENCE</scope>
    <source>
        <strain evidence="1">DSM 23947</strain>
    </source>
</reference>
<proteinExistence type="predicted"/>
<accession>A0AAJ1T6D6</accession>
<dbReference type="Proteomes" id="UP001237207">
    <property type="component" value="Unassembled WGS sequence"/>
</dbReference>
<evidence type="ECO:0000313" key="1">
    <source>
        <dbReference type="EMBL" id="MDQ0216036.1"/>
    </source>
</evidence>
<dbReference type="AlphaFoldDB" id="A0AAJ1T6D6"/>
<name>A0AAJ1T6D6_9BACI</name>
<dbReference type="RefSeq" id="WP_307258035.1">
    <property type="nucleotide sequence ID" value="NZ_JAUSUC010000033.1"/>
</dbReference>
<sequence>MNIFSDYLIELKSIVMLSQFDEKQINLAEYVEQLEKLIMNDNKKMVDKKYELGQLHIAYQLIIDELLGLKQKNAFK</sequence>
<protein>
    <submittedName>
        <fullName evidence="1">Uncharacterized protein</fullName>
    </submittedName>
</protein>
<gene>
    <name evidence="1" type="ORF">J2S13_002458</name>
</gene>
<keyword evidence="2" id="KW-1185">Reference proteome</keyword>
<evidence type="ECO:0000313" key="2">
    <source>
        <dbReference type="Proteomes" id="UP001237207"/>
    </source>
</evidence>
<organism evidence="1 2">
    <name type="scientific">Oikeobacillus pervagus</name>
    <dbReference type="NCBI Taxonomy" id="1325931"/>
    <lineage>
        <taxon>Bacteria</taxon>
        <taxon>Bacillati</taxon>
        <taxon>Bacillota</taxon>
        <taxon>Bacilli</taxon>
        <taxon>Bacillales</taxon>
        <taxon>Bacillaceae</taxon>
        <taxon>Oikeobacillus</taxon>
    </lineage>
</organism>
<comment type="caution">
    <text evidence="1">The sequence shown here is derived from an EMBL/GenBank/DDBJ whole genome shotgun (WGS) entry which is preliminary data.</text>
</comment>
<dbReference type="EMBL" id="JAUSUC010000033">
    <property type="protein sequence ID" value="MDQ0216036.1"/>
    <property type="molecule type" value="Genomic_DNA"/>
</dbReference>